<dbReference type="InterPro" id="IPR045024">
    <property type="entry name" value="NDH-2"/>
</dbReference>
<gene>
    <name evidence="8" type="ORF">GJV82_00440</name>
</gene>
<evidence type="ECO:0000256" key="6">
    <source>
        <dbReference type="SAM" id="MobiDB-lite"/>
    </source>
</evidence>
<comment type="similarity">
    <text evidence="1">Belongs to the NADH dehydrogenase family.</text>
</comment>
<protein>
    <submittedName>
        <fullName evidence="8">NAD(P)/FAD-dependent oxidoreductase</fullName>
    </submittedName>
</protein>
<evidence type="ECO:0000256" key="1">
    <source>
        <dbReference type="ARBA" id="ARBA00005272"/>
    </source>
</evidence>
<dbReference type="InterPro" id="IPR036188">
    <property type="entry name" value="FAD/NAD-bd_sf"/>
</dbReference>
<evidence type="ECO:0000256" key="4">
    <source>
        <dbReference type="ARBA" id="ARBA00023002"/>
    </source>
</evidence>
<feature type="region of interest" description="Disordered" evidence="6">
    <location>
        <begin position="442"/>
        <end position="484"/>
    </location>
</feature>
<dbReference type="RefSeq" id="WP_155097853.1">
    <property type="nucleotide sequence ID" value="NZ_WMKA01000001.1"/>
</dbReference>
<name>A0A6N7ZDC8_9MICO</name>
<dbReference type="GO" id="GO:0003954">
    <property type="term" value="F:NADH dehydrogenase activity"/>
    <property type="evidence" value="ECO:0007669"/>
    <property type="project" value="InterPro"/>
</dbReference>
<dbReference type="Pfam" id="PF07992">
    <property type="entry name" value="Pyr_redox_2"/>
    <property type="match status" value="1"/>
</dbReference>
<dbReference type="AlphaFoldDB" id="A0A6N7ZDC8"/>
<dbReference type="InterPro" id="IPR023753">
    <property type="entry name" value="FAD/NAD-binding_dom"/>
</dbReference>
<comment type="caution">
    <text evidence="8">The sequence shown here is derived from an EMBL/GenBank/DDBJ whole genome shotgun (WGS) entry which is preliminary data.</text>
</comment>
<evidence type="ECO:0000313" key="8">
    <source>
        <dbReference type="EMBL" id="MTG87434.1"/>
    </source>
</evidence>
<organism evidence="8 9">
    <name type="scientific">Cellulosimicrobium composti</name>
    <dbReference type="NCBI Taxonomy" id="2672572"/>
    <lineage>
        <taxon>Bacteria</taxon>
        <taxon>Bacillati</taxon>
        <taxon>Actinomycetota</taxon>
        <taxon>Actinomycetes</taxon>
        <taxon>Micrococcales</taxon>
        <taxon>Promicromonosporaceae</taxon>
        <taxon>Cellulosimicrobium</taxon>
    </lineage>
</organism>
<feature type="domain" description="FAD/NAD(P)-binding" evidence="7">
    <location>
        <begin position="3"/>
        <end position="338"/>
    </location>
</feature>
<evidence type="ECO:0000256" key="3">
    <source>
        <dbReference type="ARBA" id="ARBA00022827"/>
    </source>
</evidence>
<dbReference type="PRINTS" id="PR00368">
    <property type="entry name" value="FADPNR"/>
</dbReference>
<feature type="compositionally biased region" description="Low complexity" evidence="6">
    <location>
        <begin position="465"/>
        <end position="477"/>
    </location>
</feature>
<evidence type="ECO:0000256" key="2">
    <source>
        <dbReference type="ARBA" id="ARBA00022630"/>
    </source>
</evidence>
<evidence type="ECO:0000313" key="9">
    <source>
        <dbReference type="Proteomes" id="UP000440668"/>
    </source>
</evidence>
<evidence type="ECO:0000259" key="7">
    <source>
        <dbReference type="Pfam" id="PF07992"/>
    </source>
</evidence>
<dbReference type="EMBL" id="WMKA01000001">
    <property type="protein sequence ID" value="MTG87434.1"/>
    <property type="molecule type" value="Genomic_DNA"/>
</dbReference>
<sequence>MERIVVVGGGYAGFTAARVLEKRLRRELRRGEVEVVLVDPRPYMTYQPFLPEVVAGSVEARHAAVAHRSHLRRTRLLDGTVERVDHARHVVVVRPRSGEPYDLTYDTVVVTAGAVTRVFPVPGVAEHAIGMKHVEEAVAIRDRLLTSFDRAASLPAGPERERLLTVTFVGGGFSGVEGFAELLSLAHDLTRVYPEIDPAELRFHLVERNPRILPEVTERPGRWVVRELERRGAHVHLEAGLVSAEGGVVTLSTGESFASGLLVWTAGNAANPVVATHTDLPVDARGYLVTRPDLRVGTVDDTVPDAWAAGDGAAVPDLALPAPGALTVPNAQHAVRQGRRLAKNLVAARRGRPTRPYVHGSLGVVATLGLGSGVFQYHRVVVRGRLAWFMHRGYHVLAIPTWERTVRVLAVWSTAVLFGRDVVSLAEVQRPRDAFVAGATAAGATAGARRVTGPSGPTDRSATGPAAASRRAEQPAATDPVRAA</sequence>
<accession>A0A6N7ZDC8</accession>
<dbReference type="Proteomes" id="UP000440668">
    <property type="component" value="Unassembled WGS sequence"/>
</dbReference>
<keyword evidence="5" id="KW-0520">NAD</keyword>
<keyword evidence="4" id="KW-0560">Oxidoreductase</keyword>
<dbReference type="PANTHER" id="PTHR43706:SF45">
    <property type="entry name" value="NADH DEHYDROGENASE-LIKE PROTEIN RV1812C"/>
    <property type="match status" value="1"/>
</dbReference>
<dbReference type="Gene3D" id="3.50.50.100">
    <property type="match status" value="1"/>
</dbReference>
<proteinExistence type="inferred from homology"/>
<evidence type="ECO:0000256" key="5">
    <source>
        <dbReference type="ARBA" id="ARBA00023027"/>
    </source>
</evidence>
<reference evidence="8 9" key="1">
    <citation type="submission" date="2019-11" db="EMBL/GenBank/DDBJ databases">
        <title>Cellulosimicrobium composti sp. nov. isolated from a compost.</title>
        <authorList>
            <person name="Yang Y."/>
        </authorList>
    </citation>
    <scope>NUCLEOTIDE SEQUENCE [LARGE SCALE GENOMIC DNA]</scope>
    <source>
        <strain evidence="8 9">BIT-GX5</strain>
    </source>
</reference>
<keyword evidence="3" id="KW-0274">FAD</keyword>
<dbReference type="PANTHER" id="PTHR43706">
    <property type="entry name" value="NADH DEHYDROGENASE"/>
    <property type="match status" value="1"/>
</dbReference>
<keyword evidence="2" id="KW-0285">Flavoprotein</keyword>
<dbReference type="SUPFAM" id="SSF51905">
    <property type="entry name" value="FAD/NAD(P)-binding domain"/>
    <property type="match status" value="2"/>
</dbReference>
<feature type="compositionally biased region" description="Low complexity" evidence="6">
    <location>
        <begin position="442"/>
        <end position="453"/>
    </location>
</feature>